<dbReference type="SUPFAM" id="SSF56219">
    <property type="entry name" value="DNase I-like"/>
    <property type="match status" value="1"/>
</dbReference>
<reference evidence="1 2" key="1">
    <citation type="submission" date="2023-09" db="EMBL/GenBank/DDBJ databases">
        <authorList>
            <person name="Wang M."/>
        </authorList>
    </citation>
    <scope>NUCLEOTIDE SEQUENCE [LARGE SCALE GENOMIC DNA]</scope>
    <source>
        <strain evidence="1">GT-2023</strain>
        <tissue evidence="1">Liver</tissue>
    </source>
</reference>
<gene>
    <name evidence="1" type="ORF">QQF64_006640</name>
</gene>
<dbReference type="EMBL" id="JAYMGO010000014">
    <property type="protein sequence ID" value="KAL1261375.1"/>
    <property type="molecule type" value="Genomic_DNA"/>
</dbReference>
<comment type="caution">
    <text evidence="1">The sequence shown here is derived from an EMBL/GenBank/DDBJ whole genome shotgun (WGS) entry which is preliminary data.</text>
</comment>
<dbReference type="Proteomes" id="UP001558613">
    <property type="component" value="Unassembled WGS sequence"/>
</dbReference>
<organism evidence="1 2">
    <name type="scientific">Cirrhinus molitorella</name>
    <name type="common">mud carp</name>
    <dbReference type="NCBI Taxonomy" id="172907"/>
    <lineage>
        <taxon>Eukaryota</taxon>
        <taxon>Metazoa</taxon>
        <taxon>Chordata</taxon>
        <taxon>Craniata</taxon>
        <taxon>Vertebrata</taxon>
        <taxon>Euteleostomi</taxon>
        <taxon>Actinopterygii</taxon>
        <taxon>Neopterygii</taxon>
        <taxon>Teleostei</taxon>
        <taxon>Ostariophysi</taxon>
        <taxon>Cypriniformes</taxon>
        <taxon>Cyprinidae</taxon>
        <taxon>Labeoninae</taxon>
        <taxon>Labeonini</taxon>
        <taxon>Cirrhinus</taxon>
    </lineage>
</organism>
<keyword evidence="2" id="KW-1185">Reference proteome</keyword>
<dbReference type="InterPro" id="IPR036691">
    <property type="entry name" value="Endo/exonu/phosph_ase_sf"/>
</dbReference>
<evidence type="ECO:0000313" key="1">
    <source>
        <dbReference type="EMBL" id="KAL1261375.1"/>
    </source>
</evidence>
<proteinExistence type="predicted"/>
<evidence type="ECO:0008006" key="3">
    <source>
        <dbReference type="Google" id="ProtNLM"/>
    </source>
</evidence>
<name>A0ABR3M975_9TELE</name>
<evidence type="ECO:0000313" key="2">
    <source>
        <dbReference type="Proteomes" id="UP001558613"/>
    </source>
</evidence>
<accession>A0ABR3M975</accession>
<protein>
    <recommendedName>
        <fullName evidence="3">Endonuclease/exonuclease/phosphatase domain-containing protein</fullName>
    </recommendedName>
</protein>
<sequence length="142" mass="15873">MLDYLDLAHNDLVVICGDFNEDLLHIGKKPILEMFEARGYTQLCYTIRNRGPLNLLNDDSGGSDSLSHRVGSYGCVLVLGHMEPGPFYGAEIPGQKSSAHSSRKTKTGVDWQLQGGHWQQRQTGYKLQEEFGHHSSPVQGWM</sequence>